<name>A0A2K3YVD3_9STAP</name>
<evidence type="ECO:0000313" key="2">
    <source>
        <dbReference type="EMBL" id="PNZ29545.1"/>
    </source>
</evidence>
<keyword evidence="3" id="KW-1185">Reference proteome</keyword>
<dbReference type="Pfam" id="PF13338">
    <property type="entry name" value="AbiEi_4"/>
    <property type="match status" value="1"/>
</dbReference>
<dbReference type="AlphaFoldDB" id="A0A2K3YVD3"/>
<gene>
    <name evidence="2" type="ORF">CD122_01780</name>
</gene>
<dbReference type="Proteomes" id="UP000242752">
    <property type="component" value="Unassembled WGS sequence"/>
</dbReference>
<dbReference type="InterPro" id="IPR025159">
    <property type="entry name" value="AbiEi_N"/>
</dbReference>
<reference evidence="2 3" key="1">
    <citation type="submission" date="2017-08" db="EMBL/GenBank/DDBJ databases">
        <title>Draft genome sequences of 64 type strains of genus Staph aureus.</title>
        <authorList>
            <person name="Cole K."/>
            <person name="Golubchik T."/>
            <person name="Russell J."/>
            <person name="Foster D."/>
            <person name="Llewelyn M."/>
            <person name="Wilson D."/>
            <person name="Crook D."/>
            <person name="Paul J."/>
        </authorList>
    </citation>
    <scope>NUCLEOTIDE SEQUENCE [LARGE SCALE GENOMIC DNA]</scope>
    <source>
        <strain evidence="2 3">DSM 21968</strain>
    </source>
</reference>
<protein>
    <submittedName>
        <fullName evidence="2">Transcriptional regulator</fullName>
    </submittedName>
</protein>
<dbReference type="OrthoDB" id="9801429at2"/>
<evidence type="ECO:0000259" key="1">
    <source>
        <dbReference type="Pfam" id="PF13338"/>
    </source>
</evidence>
<comment type="caution">
    <text evidence="2">The sequence shown here is derived from an EMBL/GenBank/DDBJ whole genome shotgun (WGS) entry which is preliminary data.</text>
</comment>
<dbReference type="EMBL" id="PPRF01000014">
    <property type="protein sequence ID" value="PNZ29545.1"/>
    <property type="molecule type" value="Genomic_DNA"/>
</dbReference>
<sequence length="196" mass="23011">MNSIENIITSFQEHQGFLTFQQVVEENLPYKMLLKMIEEGQVEVETKGLYRLPDTYLDEWFVAQQRFSKGIFSLETALWLHGLSLTVPFEMTMSFPYGTNTKNIKVEGIRPIVLRSNYDEGIIVLERQAGQKIKVYEPERVLAECLRPVYQVDVQIIAPAFKMYFQHHRVNYSKLFHYAQLFKVTNKLQSYMEVLA</sequence>
<accession>A0A2K3YVD3</accession>
<dbReference type="RefSeq" id="WP_103357311.1">
    <property type="nucleotide sequence ID" value="NZ_CP113107.1"/>
</dbReference>
<organism evidence="2 3">
    <name type="scientific">Staphylococcus rostri</name>
    <dbReference type="NCBI Taxonomy" id="522262"/>
    <lineage>
        <taxon>Bacteria</taxon>
        <taxon>Bacillati</taxon>
        <taxon>Bacillota</taxon>
        <taxon>Bacilli</taxon>
        <taxon>Bacillales</taxon>
        <taxon>Staphylococcaceae</taxon>
        <taxon>Staphylococcus</taxon>
    </lineage>
</organism>
<proteinExistence type="predicted"/>
<feature type="domain" description="AbiEi antitoxin N-terminal" evidence="1">
    <location>
        <begin position="8"/>
        <end position="53"/>
    </location>
</feature>
<evidence type="ECO:0000313" key="3">
    <source>
        <dbReference type="Proteomes" id="UP000242752"/>
    </source>
</evidence>